<gene>
    <name evidence="7 10" type="primary">rnpA</name>
    <name evidence="10" type="ORF">DQ384_18400</name>
</gene>
<dbReference type="PANTHER" id="PTHR33992">
    <property type="entry name" value="RIBONUCLEASE P PROTEIN COMPONENT"/>
    <property type="match status" value="1"/>
</dbReference>
<evidence type="ECO:0000256" key="6">
    <source>
        <dbReference type="ARBA" id="ARBA00022884"/>
    </source>
</evidence>
<keyword evidence="4 7" id="KW-0255">Endonuclease</keyword>
<keyword evidence="3 7" id="KW-0540">Nuclease</keyword>
<reference evidence="10 11" key="1">
    <citation type="submission" date="2018-06" db="EMBL/GenBank/DDBJ databases">
        <title>Sphaerisporangium craniellae sp. nov., isolated from a marine sponge in the South China Sea.</title>
        <authorList>
            <person name="Li L."/>
        </authorList>
    </citation>
    <scope>NUCLEOTIDE SEQUENCE [LARGE SCALE GENOMIC DNA]</scope>
    <source>
        <strain evidence="10 11">CCTCC AA 208026</strain>
    </source>
</reference>
<accession>A0A367FIA3</accession>
<dbReference type="AlphaFoldDB" id="A0A367FIA3"/>
<evidence type="ECO:0000256" key="7">
    <source>
        <dbReference type="HAMAP-Rule" id="MF_00227"/>
    </source>
</evidence>
<evidence type="ECO:0000256" key="3">
    <source>
        <dbReference type="ARBA" id="ARBA00022722"/>
    </source>
</evidence>
<dbReference type="GO" id="GO:0001682">
    <property type="term" value="P:tRNA 5'-leader removal"/>
    <property type="evidence" value="ECO:0007669"/>
    <property type="project" value="UniProtKB-UniRule"/>
</dbReference>
<dbReference type="GO" id="GO:0042781">
    <property type="term" value="F:3'-tRNA processing endoribonuclease activity"/>
    <property type="evidence" value="ECO:0007669"/>
    <property type="project" value="TreeGrafter"/>
</dbReference>
<name>A0A367FIA3_9ACTN</name>
<keyword evidence="5 7" id="KW-0378">Hydrolase</keyword>
<organism evidence="10 11">
    <name type="scientific">Sphaerisporangium album</name>
    <dbReference type="NCBI Taxonomy" id="509200"/>
    <lineage>
        <taxon>Bacteria</taxon>
        <taxon>Bacillati</taxon>
        <taxon>Actinomycetota</taxon>
        <taxon>Actinomycetes</taxon>
        <taxon>Streptosporangiales</taxon>
        <taxon>Streptosporangiaceae</taxon>
        <taxon>Sphaerisporangium</taxon>
    </lineage>
</organism>
<dbReference type="NCBIfam" id="TIGR00188">
    <property type="entry name" value="rnpA"/>
    <property type="match status" value="1"/>
</dbReference>
<dbReference type="InterPro" id="IPR014721">
    <property type="entry name" value="Ribsml_uS5_D2-typ_fold_subgr"/>
</dbReference>
<evidence type="ECO:0000256" key="1">
    <source>
        <dbReference type="ARBA" id="ARBA00002663"/>
    </source>
</evidence>
<evidence type="ECO:0000313" key="11">
    <source>
        <dbReference type="Proteomes" id="UP000253094"/>
    </source>
</evidence>
<dbReference type="SUPFAM" id="SSF54211">
    <property type="entry name" value="Ribosomal protein S5 domain 2-like"/>
    <property type="match status" value="1"/>
</dbReference>
<keyword evidence="6 7" id="KW-0694">RNA-binding</keyword>
<dbReference type="RefSeq" id="WP_114030048.1">
    <property type="nucleotide sequence ID" value="NZ_QOIL01000009.1"/>
</dbReference>
<evidence type="ECO:0000256" key="9">
    <source>
        <dbReference type="SAM" id="MobiDB-lite"/>
    </source>
</evidence>
<dbReference type="OrthoDB" id="196964at2"/>
<dbReference type="Pfam" id="PF00825">
    <property type="entry name" value="Ribonuclease_P"/>
    <property type="match status" value="1"/>
</dbReference>
<comment type="similarity">
    <text evidence="7">Belongs to the RnpA family.</text>
</comment>
<evidence type="ECO:0000256" key="5">
    <source>
        <dbReference type="ARBA" id="ARBA00022801"/>
    </source>
</evidence>
<evidence type="ECO:0000256" key="8">
    <source>
        <dbReference type="NCBIfam" id="TIGR00188"/>
    </source>
</evidence>
<evidence type="ECO:0000313" key="10">
    <source>
        <dbReference type="EMBL" id="RCG30108.1"/>
    </source>
</evidence>
<protein>
    <recommendedName>
        <fullName evidence="7 8">Ribonuclease P protein component</fullName>
        <shortName evidence="7">RNase P protein</shortName>
        <shortName evidence="7">RNaseP protein</shortName>
        <ecNumber evidence="7 8">3.1.26.5</ecNumber>
    </recommendedName>
    <alternativeName>
        <fullName evidence="7">Protein C5</fullName>
    </alternativeName>
</protein>
<dbReference type="GO" id="GO:0030677">
    <property type="term" value="C:ribonuclease P complex"/>
    <property type="evidence" value="ECO:0007669"/>
    <property type="project" value="TreeGrafter"/>
</dbReference>
<dbReference type="InterPro" id="IPR020568">
    <property type="entry name" value="Ribosomal_Su5_D2-typ_SF"/>
</dbReference>
<dbReference type="Proteomes" id="UP000253094">
    <property type="component" value="Unassembled WGS sequence"/>
</dbReference>
<comment type="catalytic activity">
    <reaction evidence="7">
        <text>Endonucleolytic cleavage of RNA, removing 5'-extranucleotides from tRNA precursor.</text>
        <dbReference type="EC" id="3.1.26.5"/>
    </reaction>
</comment>
<evidence type="ECO:0000256" key="2">
    <source>
        <dbReference type="ARBA" id="ARBA00022694"/>
    </source>
</evidence>
<dbReference type="InterPro" id="IPR020539">
    <property type="entry name" value="RNase_P_CS"/>
</dbReference>
<evidence type="ECO:0000256" key="4">
    <source>
        <dbReference type="ARBA" id="ARBA00022759"/>
    </source>
</evidence>
<comment type="function">
    <text evidence="1 7">RNaseP catalyzes the removal of the 5'-leader sequence from pre-tRNA to produce the mature 5'-terminus. It can also cleave other RNA substrates such as 4.5S RNA. The protein component plays an auxiliary but essential role in vivo by binding to the 5'-leader sequence and broadening the substrate specificity of the ribozyme.</text>
</comment>
<dbReference type="GO" id="GO:0004526">
    <property type="term" value="F:ribonuclease P activity"/>
    <property type="evidence" value="ECO:0007669"/>
    <property type="project" value="UniProtKB-UniRule"/>
</dbReference>
<dbReference type="HAMAP" id="MF_00227">
    <property type="entry name" value="RNase_P"/>
    <property type="match status" value="1"/>
</dbReference>
<keyword evidence="2 7" id="KW-0819">tRNA processing</keyword>
<dbReference type="GO" id="GO:0000049">
    <property type="term" value="F:tRNA binding"/>
    <property type="evidence" value="ECO:0007669"/>
    <property type="project" value="UniProtKB-UniRule"/>
</dbReference>
<dbReference type="EMBL" id="QOIL01000009">
    <property type="protein sequence ID" value="RCG30108.1"/>
    <property type="molecule type" value="Genomic_DNA"/>
</dbReference>
<keyword evidence="11" id="KW-1185">Reference proteome</keyword>
<dbReference type="PROSITE" id="PS00648">
    <property type="entry name" value="RIBONUCLEASE_P"/>
    <property type="match status" value="1"/>
</dbReference>
<sequence>MLPSASRMRRGEEFANAIRGGRRAGRPTLVAHLSTQGDPEAPPLVGFVVSKAVGGAVVRNRVKRRLRHLMRHRLHCLPRGSLLVVRANPQAASARSEHLAAELDVALDRLIGRRSPERRPDRPAATDGRS</sequence>
<feature type="region of interest" description="Disordered" evidence="9">
    <location>
        <begin position="111"/>
        <end position="130"/>
    </location>
</feature>
<comment type="subunit">
    <text evidence="7">Consists of a catalytic RNA component (M1 or rnpB) and a protein subunit.</text>
</comment>
<proteinExistence type="inferred from homology"/>
<dbReference type="EC" id="3.1.26.5" evidence="7 8"/>
<dbReference type="Gene3D" id="3.30.230.10">
    <property type="match status" value="1"/>
</dbReference>
<dbReference type="PANTHER" id="PTHR33992:SF1">
    <property type="entry name" value="RIBONUCLEASE P PROTEIN COMPONENT"/>
    <property type="match status" value="1"/>
</dbReference>
<comment type="caution">
    <text evidence="10">The sequence shown here is derived from an EMBL/GenBank/DDBJ whole genome shotgun (WGS) entry which is preliminary data.</text>
</comment>
<dbReference type="InterPro" id="IPR000100">
    <property type="entry name" value="RNase_P"/>
</dbReference>